<accession>A0A423NIN1</accession>
<organism evidence="1 2">
    <name type="scientific">Pseudomonas fluorescens</name>
    <dbReference type="NCBI Taxonomy" id="294"/>
    <lineage>
        <taxon>Bacteria</taxon>
        <taxon>Pseudomonadati</taxon>
        <taxon>Pseudomonadota</taxon>
        <taxon>Gammaproteobacteria</taxon>
        <taxon>Pseudomonadales</taxon>
        <taxon>Pseudomonadaceae</taxon>
        <taxon>Pseudomonas</taxon>
    </lineage>
</organism>
<dbReference type="Proteomes" id="UP000283650">
    <property type="component" value="Unassembled WGS sequence"/>
</dbReference>
<protein>
    <submittedName>
        <fullName evidence="1">Phage tail protein</fullName>
    </submittedName>
</protein>
<evidence type="ECO:0000313" key="2">
    <source>
        <dbReference type="Proteomes" id="UP000283650"/>
    </source>
</evidence>
<proteinExistence type="predicted"/>
<evidence type="ECO:0000313" key="1">
    <source>
        <dbReference type="EMBL" id="RON98130.1"/>
    </source>
</evidence>
<sequence>MFYAPSTGGFYDSAFHTEIPSDAVEISQEYWLELLNGLSTGKMIVMNENNYPVLVDRPGPTPAELESIERYWRKQQIALTDPVVNRHRDEVDRWPTQLTPAQYIELQTYRHVLRIWPEGGELPLSEHRPAAPEWLASLPE</sequence>
<dbReference type="RefSeq" id="WP_007949656.1">
    <property type="nucleotide sequence ID" value="NZ_MOBY01000001.1"/>
</dbReference>
<comment type="caution">
    <text evidence="1">The sequence shown here is derived from an EMBL/GenBank/DDBJ whole genome shotgun (WGS) entry which is preliminary data.</text>
</comment>
<dbReference type="AlphaFoldDB" id="A0A423NIN1"/>
<gene>
    <name evidence="1" type="ORF">BK672_00505</name>
</gene>
<reference evidence="1 2" key="1">
    <citation type="submission" date="2016-10" db="EMBL/GenBank/DDBJ databases">
        <title>Comparative genome analysis of multiple Pseudomonas spp. focuses on biocontrol and plant growth promoting traits.</title>
        <authorList>
            <person name="Tao X.-Y."/>
            <person name="Taylor C.G."/>
        </authorList>
    </citation>
    <scope>NUCLEOTIDE SEQUENCE [LARGE SCALE GENOMIC DNA]</scope>
    <source>
        <strain evidence="1 2">2F9</strain>
    </source>
</reference>
<name>A0A423NIN1_PSEFL</name>
<dbReference type="EMBL" id="MOBY01000001">
    <property type="protein sequence ID" value="RON98130.1"/>
    <property type="molecule type" value="Genomic_DNA"/>
</dbReference>